<keyword evidence="10" id="KW-0275">Fatty acid biosynthesis</keyword>
<comment type="similarity">
    <text evidence="2">Belongs to the zinc-containing alcohol dehydrogenase family. Quinone oxidoreductase subfamily.</text>
</comment>
<evidence type="ECO:0000256" key="10">
    <source>
        <dbReference type="ARBA" id="ARBA00023160"/>
    </source>
</evidence>
<evidence type="ECO:0000256" key="6">
    <source>
        <dbReference type="ARBA" id="ARBA00022946"/>
    </source>
</evidence>
<dbReference type="GO" id="GO:0006633">
    <property type="term" value="P:fatty acid biosynthetic process"/>
    <property type="evidence" value="ECO:0007669"/>
    <property type="project" value="UniProtKB-KW"/>
</dbReference>
<evidence type="ECO:0000256" key="3">
    <source>
        <dbReference type="ARBA" id="ARBA00022516"/>
    </source>
</evidence>
<comment type="catalytic activity">
    <reaction evidence="12">
        <text>a 2,3-saturated acyl-[ACP] + NADP(+) = a (2E)-enoyl-[ACP] + NADPH + H(+)</text>
        <dbReference type="Rhea" id="RHEA:22564"/>
        <dbReference type="Rhea" id="RHEA-COMP:9925"/>
        <dbReference type="Rhea" id="RHEA-COMP:9926"/>
        <dbReference type="ChEBI" id="CHEBI:15378"/>
        <dbReference type="ChEBI" id="CHEBI:57783"/>
        <dbReference type="ChEBI" id="CHEBI:58349"/>
        <dbReference type="ChEBI" id="CHEBI:78784"/>
        <dbReference type="ChEBI" id="CHEBI:78785"/>
        <dbReference type="EC" id="1.3.1.104"/>
    </reaction>
</comment>
<dbReference type="InterPro" id="IPR036291">
    <property type="entry name" value="NAD(P)-bd_dom_sf"/>
</dbReference>
<dbReference type="SMART" id="SM00829">
    <property type="entry name" value="PKS_ER"/>
    <property type="match status" value="1"/>
</dbReference>
<protein>
    <recommendedName>
        <fullName evidence="11">enoyl-[acyl-carrier-protein] reductase</fullName>
        <ecNumber evidence="11">1.3.1.104</ecNumber>
    </recommendedName>
</protein>
<dbReference type="EMBL" id="JANCYW010000009">
    <property type="protein sequence ID" value="KAK4536706.1"/>
    <property type="molecule type" value="Genomic_DNA"/>
</dbReference>
<gene>
    <name evidence="14" type="ORF">CDCA_CDCA09G2731</name>
</gene>
<keyword evidence="7" id="KW-0560">Oxidoreductase</keyword>
<proteinExistence type="inferred from homology"/>
<evidence type="ECO:0000256" key="12">
    <source>
        <dbReference type="ARBA" id="ARBA00048843"/>
    </source>
</evidence>
<evidence type="ECO:0000256" key="1">
    <source>
        <dbReference type="ARBA" id="ARBA00004173"/>
    </source>
</evidence>
<evidence type="ECO:0000256" key="9">
    <source>
        <dbReference type="ARBA" id="ARBA00023128"/>
    </source>
</evidence>
<dbReference type="EC" id="1.3.1.104" evidence="11"/>
<keyword evidence="3" id="KW-0444">Lipid biosynthesis</keyword>
<dbReference type="GO" id="GO:0141148">
    <property type="term" value="F:enoyl-[acyl-carrier-protein] reductase (NADPH) activity"/>
    <property type="evidence" value="ECO:0007669"/>
    <property type="project" value="UniProtKB-EC"/>
</dbReference>
<name>A0AAV9IX29_CYACA</name>
<evidence type="ECO:0000256" key="2">
    <source>
        <dbReference type="ARBA" id="ARBA00010371"/>
    </source>
</evidence>
<dbReference type="AlphaFoldDB" id="A0AAV9IX29"/>
<keyword evidence="8" id="KW-0443">Lipid metabolism</keyword>
<dbReference type="GO" id="GO:0005739">
    <property type="term" value="C:mitochondrion"/>
    <property type="evidence" value="ECO:0007669"/>
    <property type="project" value="UniProtKB-SubCell"/>
</dbReference>
<evidence type="ECO:0000256" key="4">
    <source>
        <dbReference type="ARBA" id="ARBA00022832"/>
    </source>
</evidence>
<dbReference type="PANTHER" id="PTHR43981:SF2">
    <property type="entry name" value="ENOYL-[ACYL-CARRIER-PROTEIN] REDUCTASE, MITOCHONDRIAL"/>
    <property type="match status" value="1"/>
</dbReference>
<evidence type="ECO:0000313" key="15">
    <source>
        <dbReference type="Proteomes" id="UP001301350"/>
    </source>
</evidence>
<evidence type="ECO:0000256" key="8">
    <source>
        <dbReference type="ARBA" id="ARBA00023098"/>
    </source>
</evidence>
<keyword evidence="15" id="KW-1185">Reference proteome</keyword>
<dbReference type="Gene3D" id="3.90.180.10">
    <property type="entry name" value="Medium-chain alcohol dehydrogenases, catalytic domain"/>
    <property type="match status" value="1"/>
</dbReference>
<accession>A0AAV9IX29</accession>
<reference evidence="14 15" key="1">
    <citation type="submission" date="2022-07" db="EMBL/GenBank/DDBJ databases">
        <title>Genome-wide signatures of adaptation to extreme environments.</title>
        <authorList>
            <person name="Cho C.H."/>
            <person name="Yoon H.S."/>
        </authorList>
    </citation>
    <scope>NUCLEOTIDE SEQUENCE [LARGE SCALE GENOMIC DNA]</scope>
    <source>
        <strain evidence="14 15">DBV 063 E5</strain>
    </source>
</reference>
<evidence type="ECO:0000313" key="14">
    <source>
        <dbReference type="EMBL" id="KAK4536706.1"/>
    </source>
</evidence>
<dbReference type="InterPro" id="IPR011032">
    <property type="entry name" value="GroES-like_sf"/>
</dbReference>
<dbReference type="SUPFAM" id="SSF51735">
    <property type="entry name" value="NAD(P)-binding Rossmann-fold domains"/>
    <property type="match status" value="1"/>
</dbReference>
<keyword evidence="6" id="KW-0809">Transit peptide</keyword>
<keyword evidence="5" id="KW-0521">NADP</keyword>
<keyword evidence="4" id="KW-0276">Fatty acid metabolism</keyword>
<comment type="caution">
    <text evidence="14">The sequence shown here is derived from an EMBL/GenBank/DDBJ whole genome shotgun (WGS) entry which is preliminary data.</text>
</comment>
<sequence>MASALWQQGVGRVWLSGWWRAAGTAAAAAASPGVEFVYERHGPVEEVLQRRQVPRRRVEKLHGDQVALELLAFPVTAADVATVERGTAAAAASAGEMGAAAASGIGGHEGLAAVVAAGPLSAFKAGDFVLAARTLRGTWREHAVVDDGSTCLVSLPMELRDALQRRSKAALERAATLMGAPAVAYRLLTDYGLQKGDVLVQNAGATPVGLAVVQLAAERGLRTLSVVDELPPDATAGSGPALEDYGVKAERVKALGGDVVVSSSFARRVPEVRKMIADLSGGVTGGAKLALNGVGGDSATSLLKFVGHGGTMVTYAGWRGTMPVIAPTSAFVERDLVLRGFSMLQWVQHADIESIQSMVNELGSMAARGALTGWLERKPLSALQTDDFASARELHRARQIVAVTPAGERFAA</sequence>
<dbReference type="Proteomes" id="UP001301350">
    <property type="component" value="Unassembled WGS sequence"/>
</dbReference>
<evidence type="ECO:0000256" key="11">
    <source>
        <dbReference type="ARBA" id="ARBA00038963"/>
    </source>
</evidence>
<dbReference type="SUPFAM" id="SSF50129">
    <property type="entry name" value="GroES-like"/>
    <property type="match status" value="1"/>
</dbReference>
<organism evidence="14 15">
    <name type="scientific">Cyanidium caldarium</name>
    <name type="common">Red alga</name>
    <dbReference type="NCBI Taxonomy" id="2771"/>
    <lineage>
        <taxon>Eukaryota</taxon>
        <taxon>Rhodophyta</taxon>
        <taxon>Bangiophyceae</taxon>
        <taxon>Cyanidiales</taxon>
        <taxon>Cyanidiaceae</taxon>
        <taxon>Cyanidium</taxon>
    </lineage>
</organism>
<keyword evidence="9" id="KW-0496">Mitochondrion</keyword>
<dbReference type="InterPro" id="IPR051034">
    <property type="entry name" value="Mito_Enoyl-ACP_Reductase"/>
</dbReference>
<comment type="subcellular location">
    <subcellularLocation>
        <location evidence="1">Mitochondrion</location>
    </subcellularLocation>
</comment>
<feature type="domain" description="Enoyl reductase (ER)" evidence="13">
    <location>
        <begin position="46"/>
        <end position="403"/>
    </location>
</feature>
<evidence type="ECO:0000256" key="7">
    <source>
        <dbReference type="ARBA" id="ARBA00023002"/>
    </source>
</evidence>
<evidence type="ECO:0000256" key="5">
    <source>
        <dbReference type="ARBA" id="ARBA00022857"/>
    </source>
</evidence>
<dbReference type="InterPro" id="IPR020843">
    <property type="entry name" value="ER"/>
</dbReference>
<dbReference type="Gene3D" id="3.40.50.720">
    <property type="entry name" value="NAD(P)-binding Rossmann-like Domain"/>
    <property type="match status" value="1"/>
</dbReference>
<evidence type="ECO:0000259" key="13">
    <source>
        <dbReference type="SMART" id="SM00829"/>
    </source>
</evidence>
<dbReference type="PANTHER" id="PTHR43981">
    <property type="entry name" value="ENOYL-[ACYL-CARRIER-PROTEIN] REDUCTASE, MITOCHONDRIAL"/>
    <property type="match status" value="1"/>
</dbReference>